<keyword evidence="8" id="KW-1185">Reference proteome</keyword>
<evidence type="ECO:0000313" key="7">
    <source>
        <dbReference type="EMBL" id="SDB39144.1"/>
    </source>
</evidence>
<dbReference type="PANTHER" id="PTHR10353:SF122">
    <property type="entry name" value="6-PHOSPHO-BETA-GLUCOSIDASE ASCB-RELATED"/>
    <property type="match status" value="1"/>
</dbReference>
<dbReference type="FunFam" id="3.20.20.80:FF:000004">
    <property type="entry name" value="Beta-glucosidase 6-phospho-beta-glucosidase"/>
    <property type="match status" value="1"/>
</dbReference>
<accession>A0A1G6D1X4</accession>
<dbReference type="RefSeq" id="WP_074486497.1">
    <property type="nucleotide sequence ID" value="NZ_FMXP01000030.1"/>
</dbReference>
<dbReference type="InterPro" id="IPR033132">
    <property type="entry name" value="GH_1_N_CS"/>
</dbReference>
<evidence type="ECO:0000256" key="5">
    <source>
        <dbReference type="RuleBase" id="RU003690"/>
    </source>
</evidence>
<dbReference type="PROSITE" id="PS00572">
    <property type="entry name" value="GLYCOSYL_HYDROL_F1_1"/>
    <property type="match status" value="1"/>
</dbReference>
<evidence type="ECO:0000256" key="2">
    <source>
        <dbReference type="ARBA" id="ARBA00022801"/>
    </source>
</evidence>
<dbReference type="GO" id="GO:0005829">
    <property type="term" value="C:cytosol"/>
    <property type="evidence" value="ECO:0007669"/>
    <property type="project" value="TreeGrafter"/>
</dbReference>
<comment type="similarity">
    <text evidence="1 5">Belongs to the glycosyl hydrolase 1 family.</text>
</comment>
<dbReference type="InterPro" id="IPR018120">
    <property type="entry name" value="Glyco_hydro_1_AS"/>
</dbReference>
<dbReference type="GO" id="GO:0008422">
    <property type="term" value="F:beta-glucosidase activity"/>
    <property type="evidence" value="ECO:0007669"/>
    <property type="project" value="TreeGrafter"/>
</dbReference>
<gene>
    <name evidence="7" type="ORF">SAMN02910293_01933</name>
</gene>
<dbReference type="EMBL" id="FMXP01000030">
    <property type="protein sequence ID" value="SDB39144.1"/>
    <property type="molecule type" value="Genomic_DNA"/>
</dbReference>
<protein>
    <submittedName>
        <fullName evidence="7">6-phospho-beta-glucosidase</fullName>
    </submittedName>
</protein>
<reference evidence="7 8" key="1">
    <citation type="submission" date="2016-10" db="EMBL/GenBank/DDBJ databases">
        <authorList>
            <person name="de Groot N.N."/>
        </authorList>
    </citation>
    <scope>NUCLEOTIDE SEQUENCE [LARGE SCALE GENOMIC DNA]</scope>
    <source>
        <strain evidence="7 8">A-4</strain>
    </source>
</reference>
<name>A0A1G6D1X4_9STRE</name>
<dbReference type="Proteomes" id="UP000182508">
    <property type="component" value="Unassembled WGS sequence"/>
</dbReference>
<evidence type="ECO:0000256" key="6">
    <source>
        <dbReference type="RuleBase" id="RU004468"/>
    </source>
</evidence>
<dbReference type="GO" id="GO:0016052">
    <property type="term" value="P:carbohydrate catabolic process"/>
    <property type="evidence" value="ECO:0007669"/>
    <property type="project" value="TreeGrafter"/>
</dbReference>
<dbReference type="PANTHER" id="PTHR10353">
    <property type="entry name" value="GLYCOSYL HYDROLASE"/>
    <property type="match status" value="1"/>
</dbReference>
<keyword evidence="2 6" id="KW-0378">Hydrolase</keyword>
<dbReference type="InterPro" id="IPR001360">
    <property type="entry name" value="Glyco_hydro_1"/>
</dbReference>
<organism evidence="7 8">
    <name type="scientific">Streptococcus henryi</name>
    <dbReference type="NCBI Taxonomy" id="439219"/>
    <lineage>
        <taxon>Bacteria</taxon>
        <taxon>Bacillati</taxon>
        <taxon>Bacillota</taxon>
        <taxon>Bacilli</taxon>
        <taxon>Lactobacillales</taxon>
        <taxon>Streptococcaceae</taxon>
        <taxon>Streptococcus</taxon>
    </lineage>
</organism>
<dbReference type="AlphaFoldDB" id="A0A1G6D1X4"/>
<evidence type="ECO:0000256" key="4">
    <source>
        <dbReference type="PROSITE-ProRule" id="PRU10055"/>
    </source>
</evidence>
<dbReference type="Gene3D" id="3.20.20.80">
    <property type="entry name" value="Glycosidases"/>
    <property type="match status" value="1"/>
</dbReference>
<sequence length="485" mass="55328">MSKFKDNFLWGGALAANQIEGAWNVGGKGLSVADVATYKPDLDVSDYAGHNKVTSQMVEEAMTTDEIQYYPKRRGIDFYHHYKEDVKLFAEMGFKTLRISIAWTRLFPTGEEVEANQEGIAYYKSLFETLKEYNIEPIVTLSHYEMPLALSVKYNGWVDRKLVDLFVNYAEVCFKEFGAYVKYWLTFNEIDSVGRHPFTTAGIIPDKCVDYSLDEAVYQALHHQYVAAAIATKKCHDMIPGSQMGCMLTKLTTYPNTCNPNDVLLSLERNLDNYSHSDIQIFGKYPTLYKQLLKNKGIVVKMEDGDEQILKEGTADYLAFSYYMSRTESADPNKEKAAGNTIMSVKNPYLASTEWGWQIDPVGLRISLIELYDRYNVPLIIVENGMGAVDQLTEDGKVHDSYRIDYLRSHIEEMAEAVEMGVDLFGYTSWAPIDLISVSTSQMSKRYGYIYVDQDDLGNGSLKRYKKDSFYWYKKLISSNGEDLD</sequence>
<dbReference type="Pfam" id="PF00232">
    <property type="entry name" value="Glyco_hydro_1"/>
    <property type="match status" value="1"/>
</dbReference>
<dbReference type="PROSITE" id="PS00653">
    <property type="entry name" value="GLYCOSYL_HYDROL_F1_2"/>
    <property type="match status" value="1"/>
</dbReference>
<dbReference type="eggNOG" id="COG2723">
    <property type="taxonomic scope" value="Bacteria"/>
</dbReference>
<proteinExistence type="inferred from homology"/>
<evidence type="ECO:0000313" key="8">
    <source>
        <dbReference type="Proteomes" id="UP000182508"/>
    </source>
</evidence>
<dbReference type="PRINTS" id="PR00131">
    <property type="entry name" value="GLHYDRLASE1"/>
</dbReference>
<dbReference type="InterPro" id="IPR017853">
    <property type="entry name" value="GH"/>
</dbReference>
<dbReference type="STRING" id="439219.SAMN02910293_01933"/>
<evidence type="ECO:0000256" key="1">
    <source>
        <dbReference type="ARBA" id="ARBA00010838"/>
    </source>
</evidence>
<feature type="active site" description="Nucleophile" evidence="4">
    <location>
        <position position="383"/>
    </location>
</feature>
<dbReference type="SUPFAM" id="SSF51445">
    <property type="entry name" value="(Trans)glycosidases"/>
    <property type="match status" value="1"/>
</dbReference>
<keyword evidence="3 6" id="KW-0326">Glycosidase</keyword>
<evidence type="ECO:0000256" key="3">
    <source>
        <dbReference type="ARBA" id="ARBA00023295"/>
    </source>
</evidence>